<organism evidence="2 3">
    <name type="scientific">Saguinus oedipus</name>
    <name type="common">Cotton-top tamarin</name>
    <name type="synonym">Oedipomidas oedipus</name>
    <dbReference type="NCBI Taxonomy" id="9490"/>
    <lineage>
        <taxon>Eukaryota</taxon>
        <taxon>Metazoa</taxon>
        <taxon>Chordata</taxon>
        <taxon>Craniata</taxon>
        <taxon>Vertebrata</taxon>
        <taxon>Euteleostomi</taxon>
        <taxon>Mammalia</taxon>
        <taxon>Eutheria</taxon>
        <taxon>Euarchontoglires</taxon>
        <taxon>Primates</taxon>
        <taxon>Haplorrhini</taxon>
        <taxon>Platyrrhini</taxon>
        <taxon>Cebidae</taxon>
        <taxon>Callitrichinae</taxon>
        <taxon>Saguinus</taxon>
    </lineage>
</organism>
<dbReference type="Proteomes" id="UP001266305">
    <property type="component" value="Unassembled WGS sequence"/>
</dbReference>
<reference evidence="2 3" key="1">
    <citation type="submission" date="2023-05" db="EMBL/GenBank/DDBJ databases">
        <title>B98-5 Cell Line De Novo Hybrid Assembly: An Optical Mapping Approach.</title>
        <authorList>
            <person name="Kananen K."/>
            <person name="Auerbach J.A."/>
            <person name="Kautto E."/>
            <person name="Blachly J.S."/>
        </authorList>
    </citation>
    <scope>NUCLEOTIDE SEQUENCE [LARGE SCALE GENOMIC DNA]</scope>
    <source>
        <strain evidence="2">B95-8</strain>
        <tissue evidence="2">Cell line</tissue>
    </source>
</reference>
<comment type="caution">
    <text evidence="2">The sequence shown here is derived from an EMBL/GenBank/DDBJ whole genome shotgun (WGS) entry which is preliminary data.</text>
</comment>
<gene>
    <name evidence="2" type="ORF">P7K49_039571</name>
</gene>
<sequence>MSPRGAACSPATLSCLLGSQGSTYICSHHPRTLFLPTRKVDPTPLTSTSPTWGRPPSGNKAKAHTSGMQTLAH</sequence>
<dbReference type="EMBL" id="JASSZA010000408">
    <property type="protein sequence ID" value="KAK2081177.1"/>
    <property type="molecule type" value="Genomic_DNA"/>
</dbReference>
<evidence type="ECO:0008006" key="4">
    <source>
        <dbReference type="Google" id="ProtNLM"/>
    </source>
</evidence>
<feature type="non-terminal residue" evidence="2">
    <location>
        <position position="73"/>
    </location>
</feature>
<evidence type="ECO:0000313" key="2">
    <source>
        <dbReference type="EMBL" id="KAK2081177.1"/>
    </source>
</evidence>
<proteinExistence type="predicted"/>
<evidence type="ECO:0000256" key="1">
    <source>
        <dbReference type="SAM" id="MobiDB-lite"/>
    </source>
</evidence>
<name>A0ABQ9T8X2_SAGOE</name>
<accession>A0ABQ9T8X2</accession>
<feature type="region of interest" description="Disordered" evidence="1">
    <location>
        <begin position="36"/>
        <end position="73"/>
    </location>
</feature>
<dbReference type="PROSITE" id="PS51257">
    <property type="entry name" value="PROKAR_LIPOPROTEIN"/>
    <property type="match status" value="1"/>
</dbReference>
<keyword evidence="3" id="KW-1185">Reference proteome</keyword>
<evidence type="ECO:0000313" key="3">
    <source>
        <dbReference type="Proteomes" id="UP001266305"/>
    </source>
</evidence>
<protein>
    <recommendedName>
        <fullName evidence="4">Secreted protein</fullName>
    </recommendedName>
</protein>